<name>A0A087TDX5_STEMI</name>
<evidence type="ECO:0000313" key="2">
    <source>
        <dbReference type="Proteomes" id="UP000054359"/>
    </source>
</evidence>
<feature type="non-terminal residue" evidence="1">
    <location>
        <position position="86"/>
    </location>
</feature>
<accession>A0A087TDX5</accession>
<sequence length="86" mass="9980">MILKKYSYSSRDFSLLFTTFFYDQNKIAKAIAMQHTLTYGLFLSPILAHFQNTPRNPSLFLSSKLGARDLTYEHVQISRRTTVSKL</sequence>
<organism evidence="1 2">
    <name type="scientific">Stegodyphus mimosarum</name>
    <name type="common">African social velvet spider</name>
    <dbReference type="NCBI Taxonomy" id="407821"/>
    <lineage>
        <taxon>Eukaryota</taxon>
        <taxon>Metazoa</taxon>
        <taxon>Ecdysozoa</taxon>
        <taxon>Arthropoda</taxon>
        <taxon>Chelicerata</taxon>
        <taxon>Arachnida</taxon>
        <taxon>Araneae</taxon>
        <taxon>Araneomorphae</taxon>
        <taxon>Entelegynae</taxon>
        <taxon>Eresoidea</taxon>
        <taxon>Eresidae</taxon>
        <taxon>Stegodyphus</taxon>
    </lineage>
</organism>
<proteinExistence type="predicted"/>
<keyword evidence="2" id="KW-1185">Reference proteome</keyword>
<dbReference type="Proteomes" id="UP000054359">
    <property type="component" value="Unassembled WGS sequence"/>
</dbReference>
<reference evidence="1 2" key="1">
    <citation type="submission" date="2013-11" db="EMBL/GenBank/DDBJ databases">
        <title>Genome sequencing of Stegodyphus mimosarum.</title>
        <authorList>
            <person name="Bechsgaard J."/>
        </authorList>
    </citation>
    <scope>NUCLEOTIDE SEQUENCE [LARGE SCALE GENOMIC DNA]</scope>
</reference>
<gene>
    <name evidence="1" type="ORF">X975_03917</name>
</gene>
<dbReference type="EMBL" id="KK114785">
    <property type="protein sequence ID" value="KFM63314.1"/>
    <property type="molecule type" value="Genomic_DNA"/>
</dbReference>
<dbReference type="AlphaFoldDB" id="A0A087TDX5"/>
<protein>
    <submittedName>
        <fullName evidence="1">Uncharacterized protein</fullName>
    </submittedName>
</protein>
<evidence type="ECO:0000313" key="1">
    <source>
        <dbReference type="EMBL" id="KFM63314.1"/>
    </source>
</evidence>